<proteinExistence type="predicted"/>
<reference evidence="1" key="2">
    <citation type="submission" date="2025-09" db="UniProtKB">
        <authorList>
            <consortium name="Ensembl"/>
        </authorList>
    </citation>
    <scope>IDENTIFICATION</scope>
</reference>
<sequence length="122" mass="13531">MKNEHKTHLRLPLTWSVVCSTVLVHFHTADKDIPETGQFTKERFNGLTVPPGWGGLTIMAEGEKHISHGGKQEKRACAGKLPFLKPSDLVRHINYQNSPGKTCPHDSITSHWVPPATCGNSR</sequence>
<name>A0A8C9GJC0_9PRIM</name>
<accession>A0A8C9GJC0</accession>
<organism evidence="1 2">
    <name type="scientific">Piliocolobus tephrosceles</name>
    <name type="common">Ugandan red Colobus</name>
    <dbReference type="NCBI Taxonomy" id="591936"/>
    <lineage>
        <taxon>Eukaryota</taxon>
        <taxon>Metazoa</taxon>
        <taxon>Chordata</taxon>
        <taxon>Craniata</taxon>
        <taxon>Vertebrata</taxon>
        <taxon>Euteleostomi</taxon>
        <taxon>Mammalia</taxon>
        <taxon>Eutheria</taxon>
        <taxon>Euarchontoglires</taxon>
        <taxon>Primates</taxon>
        <taxon>Haplorrhini</taxon>
        <taxon>Catarrhini</taxon>
        <taxon>Cercopithecidae</taxon>
        <taxon>Colobinae</taxon>
        <taxon>Piliocolobus</taxon>
    </lineage>
</organism>
<protein>
    <submittedName>
        <fullName evidence="1">Uncharacterized protein</fullName>
    </submittedName>
</protein>
<dbReference type="AlphaFoldDB" id="A0A8C9GJC0"/>
<dbReference type="Ensembl" id="ENSPTET00000009181.1">
    <property type="protein sequence ID" value="ENSPTEP00000005974.1"/>
    <property type="gene ID" value="ENSPTEG00000006888.1"/>
</dbReference>
<evidence type="ECO:0000313" key="2">
    <source>
        <dbReference type="Proteomes" id="UP000694416"/>
    </source>
</evidence>
<reference evidence="1" key="1">
    <citation type="submission" date="2025-08" db="UniProtKB">
        <authorList>
            <consortium name="Ensembl"/>
        </authorList>
    </citation>
    <scope>IDENTIFICATION</scope>
</reference>
<evidence type="ECO:0000313" key="1">
    <source>
        <dbReference type="Ensembl" id="ENSPTEP00000005974.1"/>
    </source>
</evidence>
<dbReference type="Proteomes" id="UP000694416">
    <property type="component" value="Unplaced"/>
</dbReference>
<keyword evidence="2" id="KW-1185">Reference proteome</keyword>